<dbReference type="PANTHER" id="PTHR23407:SF1">
    <property type="entry name" value="5-FORMYLTETRAHYDROFOLATE CYCLO-LIGASE"/>
    <property type="match status" value="1"/>
</dbReference>
<organism evidence="5 6">
    <name type="scientific">Novipirellula rosea</name>
    <dbReference type="NCBI Taxonomy" id="1031540"/>
    <lineage>
        <taxon>Bacteria</taxon>
        <taxon>Pseudomonadati</taxon>
        <taxon>Planctomycetota</taxon>
        <taxon>Planctomycetia</taxon>
        <taxon>Pirellulales</taxon>
        <taxon>Pirellulaceae</taxon>
        <taxon>Novipirellula</taxon>
    </lineage>
</organism>
<accession>A0ABP8N147</accession>
<dbReference type="InterPro" id="IPR024185">
    <property type="entry name" value="FTHF_cligase-like_sf"/>
</dbReference>
<comment type="catalytic activity">
    <reaction evidence="4">
        <text>(6S)-5-formyl-5,6,7,8-tetrahydrofolate + ATP = (6R)-5,10-methenyltetrahydrofolate + ADP + phosphate</text>
        <dbReference type="Rhea" id="RHEA:10488"/>
        <dbReference type="ChEBI" id="CHEBI:30616"/>
        <dbReference type="ChEBI" id="CHEBI:43474"/>
        <dbReference type="ChEBI" id="CHEBI:57455"/>
        <dbReference type="ChEBI" id="CHEBI:57457"/>
        <dbReference type="ChEBI" id="CHEBI:456216"/>
        <dbReference type="EC" id="6.3.3.2"/>
    </reaction>
</comment>
<keyword evidence="3 4" id="KW-0067">ATP-binding</keyword>
<dbReference type="PANTHER" id="PTHR23407">
    <property type="entry name" value="ATPASE INHIBITOR/5-FORMYLTETRAHYDROFOLATE CYCLO-LIGASE"/>
    <property type="match status" value="1"/>
</dbReference>
<comment type="cofactor">
    <cofactor evidence="4">
        <name>Mg(2+)</name>
        <dbReference type="ChEBI" id="CHEBI:18420"/>
    </cofactor>
</comment>
<reference evidence="6" key="1">
    <citation type="journal article" date="2019" name="Int. J. Syst. Evol. Microbiol.">
        <title>The Global Catalogue of Microorganisms (GCM) 10K type strain sequencing project: providing services to taxonomists for standard genome sequencing and annotation.</title>
        <authorList>
            <consortium name="The Broad Institute Genomics Platform"/>
            <consortium name="The Broad Institute Genome Sequencing Center for Infectious Disease"/>
            <person name="Wu L."/>
            <person name="Ma J."/>
        </authorList>
    </citation>
    <scope>NUCLEOTIDE SEQUENCE [LARGE SCALE GENOMIC DNA]</scope>
    <source>
        <strain evidence="6">JCM 17759</strain>
    </source>
</reference>
<dbReference type="Proteomes" id="UP001500840">
    <property type="component" value="Unassembled WGS sequence"/>
</dbReference>
<evidence type="ECO:0000256" key="3">
    <source>
        <dbReference type="ARBA" id="ARBA00022840"/>
    </source>
</evidence>
<sequence>MFVVMNQNALAEKKRQIRKAAHAARKAQPAKDAVSQQITNRFVQLAEYVAAQWVMWYVDVRDEVRTRHALPGAVASDKKIVIPYCVDGELQLFLLESLQELEVGMYEILEPREDLRNTASKNVDVKQLDLILVPGVGFDAAGGRIGHGKGYYDKLLENARPETPLISLAFECQMFDEIPMQRHDIFMDKVVTEKRVYDGIGRDRIGGSDKA</sequence>
<proteinExistence type="inferred from homology"/>
<evidence type="ECO:0000256" key="4">
    <source>
        <dbReference type="RuleBase" id="RU361279"/>
    </source>
</evidence>
<keyword evidence="6" id="KW-1185">Reference proteome</keyword>
<comment type="similarity">
    <text evidence="1 4">Belongs to the 5-formyltetrahydrofolate cyclo-ligase family.</text>
</comment>
<dbReference type="InterPro" id="IPR002698">
    <property type="entry name" value="FTHF_cligase"/>
</dbReference>
<dbReference type="EC" id="6.3.3.2" evidence="4"/>
<keyword evidence="4" id="KW-0460">Magnesium</keyword>
<protein>
    <recommendedName>
        <fullName evidence="4">5-formyltetrahydrofolate cyclo-ligase</fullName>
        <ecNumber evidence="4">6.3.3.2</ecNumber>
    </recommendedName>
</protein>
<dbReference type="PIRSF" id="PIRSF006806">
    <property type="entry name" value="FTHF_cligase"/>
    <property type="match status" value="1"/>
</dbReference>
<dbReference type="Pfam" id="PF01812">
    <property type="entry name" value="5-FTHF_cyc-lig"/>
    <property type="match status" value="1"/>
</dbReference>
<keyword evidence="2 4" id="KW-0547">Nucleotide-binding</keyword>
<evidence type="ECO:0000256" key="2">
    <source>
        <dbReference type="ARBA" id="ARBA00022741"/>
    </source>
</evidence>
<evidence type="ECO:0000313" key="6">
    <source>
        <dbReference type="Proteomes" id="UP001500840"/>
    </source>
</evidence>
<gene>
    <name evidence="5" type="ORF">GCM10023156_35360</name>
</gene>
<dbReference type="SUPFAM" id="SSF100950">
    <property type="entry name" value="NagB/RpiA/CoA transferase-like"/>
    <property type="match status" value="1"/>
</dbReference>
<evidence type="ECO:0000256" key="1">
    <source>
        <dbReference type="ARBA" id="ARBA00010638"/>
    </source>
</evidence>
<name>A0ABP8N147_9BACT</name>
<dbReference type="Gene3D" id="3.40.50.10420">
    <property type="entry name" value="NagB/RpiA/CoA transferase-like"/>
    <property type="match status" value="1"/>
</dbReference>
<comment type="caution">
    <text evidence="5">The sequence shown here is derived from an EMBL/GenBank/DDBJ whole genome shotgun (WGS) entry which is preliminary data.</text>
</comment>
<evidence type="ECO:0000313" key="5">
    <source>
        <dbReference type="EMBL" id="GAA4457911.1"/>
    </source>
</evidence>
<dbReference type="EMBL" id="BAABGA010000043">
    <property type="protein sequence ID" value="GAA4457911.1"/>
    <property type="molecule type" value="Genomic_DNA"/>
</dbReference>
<keyword evidence="4" id="KW-0479">Metal-binding</keyword>
<dbReference type="InterPro" id="IPR037171">
    <property type="entry name" value="NagB/RpiA_transferase-like"/>
</dbReference>
<dbReference type="NCBIfam" id="TIGR02727">
    <property type="entry name" value="MTHFS_bact"/>
    <property type="match status" value="1"/>
</dbReference>